<dbReference type="Pfam" id="PF13886">
    <property type="entry name" value="TM7S3_TM198"/>
    <property type="match status" value="1"/>
</dbReference>
<dbReference type="AlphaFoldDB" id="A0A8C3KE27"/>
<evidence type="ECO:0000256" key="2">
    <source>
        <dbReference type="ARBA" id="ARBA00006244"/>
    </source>
</evidence>
<feature type="region of interest" description="Disordered" evidence="7">
    <location>
        <begin position="1"/>
        <end position="29"/>
    </location>
</feature>
<dbReference type="GO" id="GO:0005886">
    <property type="term" value="C:plasma membrane"/>
    <property type="evidence" value="ECO:0007669"/>
    <property type="project" value="TreeGrafter"/>
</dbReference>
<reference evidence="10" key="2">
    <citation type="submission" date="2025-09" db="UniProtKB">
        <authorList>
            <consortium name="Ensembl"/>
        </authorList>
    </citation>
    <scope>IDENTIFICATION</scope>
</reference>
<evidence type="ECO:0000259" key="9">
    <source>
        <dbReference type="Pfam" id="PF13886"/>
    </source>
</evidence>
<evidence type="ECO:0000313" key="11">
    <source>
        <dbReference type="Proteomes" id="UP000694419"/>
    </source>
</evidence>
<dbReference type="InterPro" id="IPR040236">
    <property type="entry name" value="TMEM198"/>
</dbReference>
<evidence type="ECO:0000256" key="5">
    <source>
        <dbReference type="ARBA" id="ARBA00023136"/>
    </source>
</evidence>
<reference evidence="10" key="1">
    <citation type="submission" date="2025-08" db="UniProtKB">
        <authorList>
            <consortium name="Ensembl"/>
        </authorList>
    </citation>
    <scope>IDENTIFICATION</scope>
</reference>
<evidence type="ECO:0000256" key="3">
    <source>
        <dbReference type="ARBA" id="ARBA00022692"/>
    </source>
</evidence>
<feature type="domain" description="TM7S3/TM198-like" evidence="9">
    <location>
        <begin position="51"/>
        <end position="89"/>
    </location>
</feature>
<evidence type="ECO:0000256" key="6">
    <source>
        <dbReference type="ARBA" id="ARBA00049737"/>
    </source>
</evidence>
<sequence>MAAAAPGDIPGQRGHRGAQPWQPLVTSPARGVQPWGAAVAAPADTPRPAPGYRCFKAIMFLSGLLFGSAVIFLLCYKERVLETQLSLEAS</sequence>
<dbReference type="InterPro" id="IPR025256">
    <property type="entry name" value="TM7S3/TM198-like_dom"/>
</dbReference>
<feature type="transmembrane region" description="Helical" evidence="8">
    <location>
        <begin position="57"/>
        <end position="76"/>
    </location>
</feature>
<keyword evidence="11" id="KW-1185">Reference proteome</keyword>
<dbReference type="Proteomes" id="UP000694419">
    <property type="component" value="Unplaced"/>
</dbReference>
<dbReference type="Ensembl" id="ENSCPGT00000023752.1">
    <property type="protein sequence ID" value="ENSCPGP00000021696.1"/>
    <property type="gene ID" value="ENSCPGG00000015132.1"/>
</dbReference>
<evidence type="ECO:0000313" key="10">
    <source>
        <dbReference type="Ensembl" id="ENSCPGP00000021696.1"/>
    </source>
</evidence>
<evidence type="ECO:0000256" key="1">
    <source>
        <dbReference type="ARBA" id="ARBA00004141"/>
    </source>
</evidence>
<evidence type="ECO:0000256" key="7">
    <source>
        <dbReference type="SAM" id="MobiDB-lite"/>
    </source>
</evidence>
<organism evidence="10 11">
    <name type="scientific">Calidris pygmaea</name>
    <name type="common">Spoon-billed sandpiper</name>
    <dbReference type="NCBI Taxonomy" id="425635"/>
    <lineage>
        <taxon>Eukaryota</taxon>
        <taxon>Metazoa</taxon>
        <taxon>Chordata</taxon>
        <taxon>Craniata</taxon>
        <taxon>Vertebrata</taxon>
        <taxon>Euteleostomi</taxon>
        <taxon>Archelosauria</taxon>
        <taxon>Archosauria</taxon>
        <taxon>Dinosauria</taxon>
        <taxon>Saurischia</taxon>
        <taxon>Theropoda</taxon>
        <taxon>Coelurosauria</taxon>
        <taxon>Aves</taxon>
        <taxon>Neognathae</taxon>
        <taxon>Neoaves</taxon>
        <taxon>Charadriiformes</taxon>
        <taxon>Scolopacidae</taxon>
        <taxon>Calidris</taxon>
    </lineage>
</organism>
<accession>A0A8C3KE27</accession>
<keyword evidence="5 8" id="KW-0472">Membrane</keyword>
<name>A0A8C3KE27_9CHAR</name>
<dbReference type="PANTHER" id="PTHR31247:SF17">
    <property type="entry name" value="DUF4203 DOMAIN-CONTAINING PROTEIN"/>
    <property type="match status" value="1"/>
</dbReference>
<comment type="similarity">
    <text evidence="2">Belongs to the TMEM198 family.</text>
</comment>
<keyword evidence="3 8" id="KW-0812">Transmembrane</keyword>
<protein>
    <recommendedName>
        <fullName evidence="6">Transmembrane protein 198</fullName>
    </recommendedName>
</protein>
<dbReference type="PANTHER" id="PTHR31247">
    <property type="entry name" value="TRANSMEMBRANE PROTEIN 198 FAMILY MEMBER"/>
    <property type="match status" value="1"/>
</dbReference>
<keyword evidence="4 8" id="KW-1133">Transmembrane helix</keyword>
<proteinExistence type="inferred from homology"/>
<comment type="subcellular location">
    <subcellularLocation>
        <location evidence="1">Membrane</location>
        <topology evidence="1">Multi-pass membrane protein</topology>
    </subcellularLocation>
</comment>
<evidence type="ECO:0000256" key="4">
    <source>
        <dbReference type="ARBA" id="ARBA00022989"/>
    </source>
</evidence>
<evidence type="ECO:0000256" key="8">
    <source>
        <dbReference type="SAM" id="Phobius"/>
    </source>
</evidence>